<gene>
    <name evidence="2" type="ORF">RJT34_17135</name>
</gene>
<sequence>MTSAKWRRSKRQRNTTVSITRKKRERKQKAEPNLNLHSTAEFRIEHHPWRSVKRHRRLRPRSVSIESGEPDRWPFLSKEVVDSRGH</sequence>
<feature type="region of interest" description="Disordered" evidence="1">
    <location>
        <begin position="1"/>
        <end position="32"/>
    </location>
</feature>
<organism evidence="2 3">
    <name type="scientific">Clitoria ternatea</name>
    <name type="common">Butterfly pea</name>
    <dbReference type="NCBI Taxonomy" id="43366"/>
    <lineage>
        <taxon>Eukaryota</taxon>
        <taxon>Viridiplantae</taxon>
        <taxon>Streptophyta</taxon>
        <taxon>Embryophyta</taxon>
        <taxon>Tracheophyta</taxon>
        <taxon>Spermatophyta</taxon>
        <taxon>Magnoliopsida</taxon>
        <taxon>eudicotyledons</taxon>
        <taxon>Gunneridae</taxon>
        <taxon>Pentapetalae</taxon>
        <taxon>rosids</taxon>
        <taxon>fabids</taxon>
        <taxon>Fabales</taxon>
        <taxon>Fabaceae</taxon>
        <taxon>Papilionoideae</taxon>
        <taxon>50 kb inversion clade</taxon>
        <taxon>NPAAA clade</taxon>
        <taxon>indigoferoid/millettioid clade</taxon>
        <taxon>Phaseoleae</taxon>
        <taxon>Clitoria</taxon>
    </lineage>
</organism>
<proteinExistence type="predicted"/>
<evidence type="ECO:0000313" key="2">
    <source>
        <dbReference type="EMBL" id="KAK7294248.1"/>
    </source>
</evidence>
<reference evidence="2 3" key="1">
    <citation type="submission" date="2024-01" db="EMBL/GenBank/DDBJ databases">
        <title>The genomes of 5 underutilized Papilionoideae crops provide insights into root nodulation and disease resistance.</title>
        <authorList>
            <person name="Yuan L."/>
        </authorList>
    </citation>
    <scope>NUCLEOTIDE SEQUENCE [LARGE SCALE GENOMIC DNA]</scope>
    <source>
        <strain evidence="2">LY-2023</strain>
        <tissue evidence="2">Leaf</tissue>
    </source>
</reference>
<dbReference type="AlphaFoldDB" id="A0AAN9J8R0"/>
<dbReference type="EMBL" id="JAYKXN010000004">
    <property type="protein sequence ID" value="KAK7294248.1"/>
    <property type="molecule type" value="Genomic_DNA"/>
</dbReference>
<dbReference type="Proteomes" id="UP001359559">
    <property type="component" value="Unassembled WGS sequence"/>
</dbReference>
<comment type="caution">
    <text evidence="2">The sequence shown here is derived from an EMBL/GenBank/DDBJ whole genome shotgun (WGS) entry which is preliminary data.</text>
</comment>
<keyword evidence="3" id="KW-1185">Reference proteome</keyword>
<evidence type="ECO:0000313" key="3">
    <source>
        <dbReference type="Proteomes" id="UP001359559"/>
    </source>
</evidence>
<name>A0AAN9J8R0_CLITE</name>
<accession>A0AAN9J8R0</accession>
<evidence type="ECO:0000256" key="1">
    <source>
        <dbReference type="SAM" id="MobiDB-lite"/>
    </source>
</evidence>
<protein>
    <submittedName>
        <fullName evidence="2">Uncharacterized protein</fullName>
    </submittedName>
</protein>
<feature type="compositionally biased region" description="Basic residues" evidence="1">
    <location>
        <begin position="1"/>
        <end position="13"/>
    </location>
</feature>